<comment type="pathway">
    <text evidence="1">Lipid metabolism.</text>
</comment>
<evidence type="ECO:0000256" key="1">
    <source>
        <dbReference type="ARBA" id="ARBA00005189"/>
    </source>
</evidence>
<dbReference type="InterPro" id="IPR002123">
    <property type="entry name" value="Plipid/glycerol_acylTrfase"/>
</dbReference>
<dbReference type="GO" id="GO:0006629">
    <property type="term" value="P:lipid metabolic process"/>
    <property type="evidence" value="ECO:0007669"/>
    <property type="project" value="UniProtKB-KW"/>
</dbReference>
<organism evidence="12 13">
    <name type="scientific">Xanthomonas graminis pv. poae</name>
    <dbReference type="NCBI Taxonomy" id="227946"/>
    <lineage>
        <taxon>Bacteria</taxon>
        <taxon>Pseudomonadati</taxon>
        <taxon>Pseudomonadota</taxon>
        <taxon>Gammaproteobacteria</taxon>
        <taxon>Lysobacterales</taxon>
        <taxon>Lysobacteraceae</taxon>
        <taxon>Xanthomonas</taxon>
        <taxon>Xanthomonas translucens group</taxon>
        <taxon>Xanthomonas graminis</taxon>
    </lineage>
</organism>
<keyword evidence="2" id="KW-0444">Lipid biosynthesis</keyword>
<evidence type="ECO:0000256" key="5">
    <source>
        <dbReference type="ARBA" id="ARBA00023315"/>
    </source>
</evidence>
<accession>A0A0K2ZX65</accession>
<dbReference type="Pfam" id="PF19576">
    <property type="entry name" value="Acyltransf_2"/>
    <property type="match status" value="1"/>
</dbReference>
<dbReference type="InterPro" id="IPR016181">
    <property type="entry name" value="Acyl_CoA_acyltransferase"/>
</dbReference>
<evidence type="ECO:0000256" key="2">
    <source>
        <dbReference type="ARBA" id="ARBA00022516"/>
    </source>
</evidence>
<evidence type="ECO:0000256" key="6">
    <source>
        <dbReference type="ARBA" id="ARBA00038095"/>
    </source>
</evidence>
<evidence type="ECO:0000313" key="13">
    <source>
        <dbReference type="Proteomes" id="UP000041247"/>
    </source>
</evidence>
<dbReference type="Proteomes" id="UP000041247">
    <property type="component" value="Unassembled WGS sequence"/>
</dbReference>
<evidence type="ECO:0000256" key="9">
    <source>
        <dbReference type="ARBA" id="ARBA00045724"/>
    </source>
</evidence>
<evidence type="ECO:0000313" key="12">
    <source>
        <dbReference type="EMBL" id="CTP90253.1"/>
    </source>
</evidence>
<evidence type="ECO:0000259" key="11">
    <source>
        <dbReference type="SMART" id="SM00563"/>
    </source>
</evidence>
<comment type="similarity">
    <text evidence="6">Belongs to the acetyltransferase family. OlsB subfamily.</text>
</comment>
<dbReference type="SUPFAM" id="SSF69593">
    <property type="entry name" value="Glycerol-3-phosphate (1)-acyltransferase"/>
    <property type="match status" value="1"/>
</dbReference>
<dbReference type="InterPro" id="IPR052351">
    <property type="entry name" value="Ornithine_N-alpha-AT"/>
</dbReference>
<dbReference type="PANTHER" id="PTHR37323:SF1">
    <property type="entry name" value="L-ORNITHINE N(ALPHA)-ACYLTRANSFERASE"/>
    <property type="match status" value="1"/>
</dbReference>
<sequence>MSLRGPKLGAVSQGLAVLALERRLQDRYPHWFAGRRSRLVRPLLRGLQKWSGLDALDAFLDASHELHGFALVQAGMDFLQARYVVAPPPAACIPARGRLLIVANHPSGALDALALLDCVGQVRRDVKIVANDFLWALEGLRELLLPVRILGGAPSPASVRAIEQALEQEQCVIVFPAGEVSRLGWGGVADARWRRGFTRFALRTATPVLPVRIHARNSALFYGASALFKPAGTALLAREMFARRERRIALSLGRARALPQGQSDAELMRGLRRELYTLGRAGADAPAPSEEPLVAAEDPAAVAAEFAALRSLGQTVDGKQIRVGRLRAGSALLREIGRLRELTFRAVGEGTGRRLDLDDYDTWYEHIVLWDGAAARVVGAYRVARGAPVLAERGLAGFYTAGLFRYGEALLPRIAAGMELGRSFVVPDYWGSRSIDYLWQGIGAYLRDYPQVRYLYGAVSISAALPRQAREQIVAYYAHYYGDALGEAASARPFDYAQAPPAFDALDAETAFKVLKGNLDALGAAVPMLYKQYTELCEPGGARFLAFGVDPAFNDAVDGLIELDLQRIRSKKRMRYLERPRSEAEVTA</sequence>
<evidence type="ECO:0000256" key="3">
    <source>
        <dbReference type="ARBA" id="ARBA00022679"/>
    </source>
</evidence>
<dbReference type="SMART" id="SM00563">
    <property type="entry name" value="PlsC"/>
    <property type="match status" value="1"/>
</dbReference>
<protein>
    <recommendedName>
        <fullName evidence="8">L-ornithine N(alpha)-acyltransferase</fullName>
        <ecNumber evidence="7">2.3.2.30</ecNumber>
    </recommendedName>
</protein>
<keyword evidence="5 12" id="KW-0012">Acyltransferase</keyword>
<evidence type="ECO:0000256" key="4">
    <source>
        <dbReference type="ARBA" id="ARBA00023098"/>
    </source>
</evidence>
<comment type="catalytic activity">
    <reaction evidence="10">
        <text>a (3R)-hydroxyacyl-[ACP] + L-ornithine = a lyso-ornithine lipid + holo-[ACP] + H(+)</text>
        <dbReference type="Rhea" id="RHEA:20633"/>
        <dbReference type="Rhea" id="RHEA-COMP:9685"/>
        <dbReference type="Rhea" id="RHEA-COMP:9945"/>
        <dbReference type="ChEBI" id="CHEBI:15378"/>
        <dbReference type="ChEBI" id="CHEBI:46911"/>
        <dbReference type="ChEBI" id="CHEBI:64479"/>
        <dbReference type="ChEBI" id="CHEBI:78827"/>
        <dbReference type="ChEBI" id="CHEBI:138482"/>
        <dbReference type="EC" id="2.3.2.30"/>
    </reaction>
    <physiologicalReaction direction="left-to-right" evidence="10">
        <dbReference type="Rhea" id="RHEA:20634"/>
    </physiologicalReaction>
</comment>
<dbReference type="SUPFAM" id="SSF55729">
    <property type="entry name" value="Acyl-CoA N-acyltransferases (Nat)"/>
    <property type="match status" value="1"/>
</dbReference>
<comment type="function">
    <text evidence="9">Catalyzes the first step in the biosynthesis of ornithine lipids, which are phosphorus-free membrane lipids. Catalyzes the 3-hydroxyacyl-acyl carrier protein-dependent acylation of ornithine to form lyso-ornithine lipid (LOL).</text>
</comment>
<dbReference type="EMBL" id="CXOK01000080">
    <property type="protein sequence ID" value="CTP90253.1"/>
    <property type="molecule type" value="Genomic_DNA"/>
</dbReference>
<evidence type="ECO:0000256" key="8">
    <source>
        <dbReference type="ARBA" id="ARBA00039866"/>
    </source>
</evidence>
<evidence type="ECO:0000256" key="7">
    <source>
        <dbReference type="ARBA" id="ARBA00039058"/>
    </source>
</evidence>
<reference evidence="12 13" key="1">
    <citation type="submission" date="2015-07" db="EMBL/GenBank/DDBJ databases">
        <authorList>
            <person name="Noorani M."/>
        </authorList>
    </citation>
    <scope>NUCLEOTIDE SEQUENCE [LARGE SCALE GENOMIC DNA]</scope>
    <source>
        <strain evidence="12">LMG728</strain>
    </source>
</reference>
<dbReference type="PANTHER" id="PTHR37323">
    <property type="entry name" value="GCN5-RELATED N-ACETYLTRANSFERASE"/>
    <property type="match status" value="1"/>
</dbReference>
<keyword evidence="3 12" id="KW-0808">Transferase</keyword>
<keyword evidence="4" id="KW-0443">Lipid metabolism</keyword>
<dbReference type="EC" id="2.3.2.30" evidence="7"/>
<feature type="domain" description="Phospholipid/glycerol acyltransferase" evidence="11">
    <location>
        <begin position="99"/>
        <end position="216"/>
    </location>
</feature>
<evidence type="ECO:0000256" key="10">
    <source>
        <dbReference type="ARBA" id="ARBA00047785"/>
    </source>
</evidence>
<gene>
    <name evidence="12" type="ORF">XTPLMG728_2499</name>
</gene>
<proteinExistence type="inferred from homology"/>
<dbReference type="GO" id="GO:0043810">
    <property type="term" value="F:ornithine-acyl [acyl carrier protein] N-acyltransferase activity"/>
    <property type="evidence" value="ECO:0007669"/>
    <property type="project" value="UniProtKB-EC"/>
</dbReference>
<dbReference type="InterPro" id="IPR045746">
    <property type="entry name" value="ACT14924-like_Acyltransf_dom"/>
</dbReference>
<name>A0A0K2ZX65_9XANT</name>
<dbReference type="Pfam" id="PF13444">
    <property type="entry name" value="Acetyltransf_5"/>
    <property type="match status" value="1"/>
</dbReference>
<dbReference type="AlphaFoldDB" id="A0A0K2ZX65"/>